<feature type="transmembrane region" description="Helical" evidence="1">
    <location>
        <begin position="7"/>
        <end position="27"/>
    </location>
</feature>
<dbReference type="Proteomes" id="UP000034883">
    <property type="component" value="Chromosome"/>
</dbReference>
<feature type="transmembrane region" description="Helical" evidence="1">
    <location>
        <begin position="33"/>
        <end position="52"/>
    </location>
</feature>
<gene>
    <name evidence="3" type="ORF">DB32_008351</name>
</gene>
<keyword evidence="1" id="KW-0472">Membrane</keyword>
<feature type="transmembrane region" description="Helical" evidence="1">
    <location>
        <begin position="123"/>
        <end position="140"/>
    </location>
</feature>
<accession>A0A0F6WA30</accession>
<feature type="transmembrane region" description="Helical" evidence="1">
    <location>
        <begin position="244"/>
        <end position="264"/>
    </location>
</feature>
<evidence type="ECO:0000256" key="1">
    <source>
        <dbReference type="SAM" id="Phobius"/>
    </source>
</evidence>
<feature type="transmembrane region" description="Helical" evidence="1">
    <location>
        <begin position="213"/>
        <end position="232"/>
    </location>
</feature>
<dbReference type="PANTHER" id="PTHR22911">
    <property type="entry name" value="ACYL-MALONYL CONDENSING ENZYME-RELATED"/>
    <property type="match status" value="1"/>
</dbReference>
<dbReference type="InterPro" id="IPR037185">
    <property type="entry name" value="EmrE-like"/>
</dbReference>
<dbReference type="OrthoDB" id="9790852at2"/>
<organism evidence="3 4">
    <name type="scientific">Sandaracinus amylolyticus</name>
    <dbReference type="NCBI Taxonomy" id="927083"/>
    <lineage>
        <taxon>Bacteria</taxon>
        <taxon>Pseudomonadati</taxon>
        <taxon>Myxococcota</taxon>
        <taxon>Polyangia</taxon>
        <taxon>Polyangiales</taxon>
        <taxon>Sandaracinaceae</taxon>
        <taxon>Sandaracinus</taxon>
    </lineage>
</organism>
<dbReference type="InterPro" id="IPR000620">
    <property type="entry name" value="EamA_dom"/>
</dbReference>
<dbReference type="PANTHER" id="PTHR22911:SF76">
    <property type="entry name" value="EAMA DOMAIN-CONTAINING PROTEIN"/>
    <property type="match status" value="1"/>
</dbReference>
<evidence type="ECO:0000313" key="3">
    <source>
        <dbReference type="EMBL" id="AKF11202.1"/>
    </source>
</evidence>
<feature type="domain" description="EamA" evidence="2">
    <location>
        <begin position="148"/>
        <end position="284"/>
    </location>
</feature>
<dbReference type="RefSeq" id="WP_053238091.1">
    <property type="nucleotide sequence ID" value="NZ_CP011125.1"/>
</dbReference>
<dbReference type="EMBL" id="CP011125">
    <property type="protein sequence ID" value="AKF11202.1"/>
    <property type="molecule type" value="Genomic_DNA"/>
</dbReference>
<protein>
    <submittedName>
        <fullName evidence="3">Permease of the drug/metabolite transporter (DMT) superfamily</fullName>
    </submittedName>
</protein>
<dbReference type="KEGG" id="samy:DB32_008351"/>
<reference evidence="3 4" key="1">
    <citation type="submission" date="2015-03" db="EMBL/GenBank/DDBJ databases">
        <title>Genome assembly of Sandaracinus amylolyticus DSM 53668.</title>
        <authorList>
            <person name="Sharma G."/>
            <person name="Subramanian S."/>
        </authorList>
    </citation>
    <scope>NUCLEOTIDE SEQUENCE [LARGE SCALE GENOMIC DNA]</scope>
    <source>
        <strain evidence="3 4">DSM 53668</strain>
    </source>
</reference>
<feature type="transmembrane region" description="Helical" evidence="1">
    <location>
        <begin position="270"/>
        <end position="286"/>
    </location>
</feature>
<feature type="transmembrane region" description="Helical" evidence="1">
    <location>
        <begin position="91"/>
        <end position="111"/>
    </location>
</feature>
<dbReference type="Pfam" id="PF00892">
    <property type="entry name" value="EamA"/>
    <property type="match status" value="2"/>
</dbReference>
<keyword evidence="1" id="KW-1133">Transmembrane helix</keyword>
<feature type="transmembrane region" description="Helical" evidence="1">
    <location>
        <begin position="64"/>
        <end position="85"/>
    </location>
</feature>
<dbReference type="AlphaFoldDB" id="A0A0F6WA30"/>
<evidence type="ECO:0000313" key="4">
    <source>
        <dbReference type="Proteomes" id="UP000034883"/>
    </source>
</evidence>
<dbReference type="STRING" id="927083.DB32_008351"/>
<evidence type="ECO:0000259" key="2">
    <source>
        <dbReference type="Pfam" id="PF00892"/>
    </source>
</evidence>
<proteinExistence type="predicted"/>
<dbReference type="GO" id="GO:0016020">
    <property type="term" value="C:membrane"/>
    <property type="evidence" value="ECO:0007669"/>
    <property type="project" value="InterPro"/>
</dbReference>
<sequence>MNERSVAFDLAVGAFAIAWAAIFLRLAGDVDPLVSSALRLGIAAVLLAPWAVRAARAGTLDRQVRRSAAIAGLLYAVHFGTWVASLALTSVAASVTLVTATPLLLAIIGVLRGRDRPTRDHGWAIAITTIGVVMIGGADASLSRDALIGDVLALVGALAMALYLLVARELGERLEPLAFSSVAAGVGALALGLVCAAETALGVDVLAHLDGAALGWIALSALVPQVVGHTLLTRALRRATPTMVGLATCAEPVLSTLLAVPILAEVPTPLVIAGCVVTIAGVMVGMRRSA</sequence>
<name>A0A0F6WA30_9BACT</name>
<feature type="transmembrane region" description="Helical" evidence="1">
    <location>
        <begin position="146"/>
        <end position="165"/>
    </location>
</feature>
<keyword evidence="1" id="KW-0812">Transmembrane</keyword>
<dbReference type="SUPFAM" id="SSF103481">
    <property type="entry name" value="Multidrug resistance efflux transporter EmrE"/>
    <property type="match status" value="2"/>
</dbReference>
<keyword evidence="4" id="KW-1185">Reference proteome</keyword>
<feature type="domain" description="EamA" evidence="2">
    <location>
        <begin position="12"/>
        <end position="135"/>
    </location>
</feature>
<feature type="transmembrane region" description="Helical" evidence="1">
    <location>
        <begin position="177"/>
        <end position="201"/>
    </location>
</feature>